<reference evidence="2 3" key="1">
    <citation type="submission" date="2020-04" db="EMBL/GenBank/DDBJ databases">
        <authorList>
            <person name="Alioto T."/>
            <person name="Alioto T."/>
            <person name="Gomez Garrido J."/>
        </authorList>
    </citation>
    <scope>NUCLEOTIDE SEQUENCE [LARGE SCALE GENOMIC DNA]</scope>
</reference>
<accession>A0A8S1C568</accession>
<evidence type="ECO:0000313" key="2">
    <source>
        <dbReference type="EMBL" id="CAB3360955.1"/>
    </source>
</evidence>
<comment type="caution">
    <text evidence="2">The sequence shown here is derived from an EMBL/GenBank/DDBJ whole genome shotgun (WGS) entry which is preliminary data.</text>
</comment>
<gene>
    <name evidence="2" type="ORF">CLODIP_2_CD03376</name>
</gene>
<evidence type="ECO:0000256" key="1">
    <source>
        <dbReference type="SAM" id="SignalP"/>
    </source>
</evidence>
<keyword evidence="1" id="KW-0732">Signal</keyword>
<feature type="signal peptide" evidence="1">
    <location>
        <begin position="1"/>
        <end position="21"/>
    </location>
</feature>
<protein>
    <submittedName>
        <fullName evidence="2">Uncharacterized protein</fullName>
    </submittedName>
</protein>
<feature type="chain" id="PRO_5035836515" evidence="1">
    <location>
        <begin position="22"/>
        <end position="98"/>
    </location>
</feature>
<name>A0A8S1C568_9INSE</name>
<sequence length="98" mass="11821">MLRTTTTLTMLFLCIFYENDARWIPDAQDTRMHAQWTPEERRNGEYLNTDTRHYQTLKNLPWHHFPPANTYNSHPWNNLRKLNANDELPLPRTNNLRA</sequence>
<evidence type="ECO:0000313" key="3">
    <source>
        <dbReference type="Proteomes" id="UP000494165"/>
    </source>
</evidence>
<keyword evidence="3" id="KW-1185">Reference proteome</keyword>
<proteinExistence type="predicted"/>
<dbReference type="Proteomes" id="UP000494165">
    <property type="component" value="Unassembled WGS sequence"/>
</dbReference>
<organism evidence="2 3">
    <name type="scientific">Cloeon dipterum</name>
    <dbReference type="NCBI Taxonomy" id="197152"/>
    <lineage>
        <taxon>Eukaryota</taxon>
        <taxon>Metazoa</taxon>
        <taxon>Ecdysozoa</taxon>
        <taxon>Arthropoda</taxon>
        <taxon>Hexapoda</taxon>
        <taxon>Insecta</taxon>
        <taxon>Pterygota</taxon>
        <taxon>Palaeoptera</taxon>
        <taxon>Ephemeroptera</taxon>
        <taxon>Pisciforma</taxon>
        <taxon>Baetidae</taxon>
        <taxon>Cloeon</taxon>
    </lineage>
</organism>
<dbReference type="AlphaFoldDB" id="A0A8S1C568"/>
<dbReference type="EMBL" id="CADEPI010000004">
    <property type="protein sequence ID" value="CAB3360955.1"/>
    <property type="molecule type" value="Genomic_DNA"/>
</dbReference>